<comment type="caution">
    <text evidence="1">The sequence shown here is derived from an EMBL/GenBank/DDBJ whole genome shotgun (WGS) entry which is preliminary data.</text>
</comment>
<dbReference type="InterPro" id="IPR024388">
    <property type="entry name" value="Ribosomal_mL58"/>
</dbReference>
<dbReference type="Pfam" id="PF12824">
    <property type="entry name" value="MRP-L20"/>
    <property type="match status" value="1"/>
</dbReference>
<dbReference type="GO" id="GO:0003735">
    <property type="term" value="F:structural constituent of ribosome"/>
    <property type="evidence" value="ECO:0007669"/>
    <property type="project" value="TreeGrafter"/>
</dbReference>
<dbReference type="PANTHER" id="PTHR28266">
    <property type="entry name" value="54S RIBOSOMAL PROTEIN L20, MITOCHONDRIAL"/>
    <property type="match status" value="1"/>
</dbReference>
<dbReference type="GO" id="GO:0005762">
    <property type="term" value="C:mitochondrial large ribosomal subunit"/>
    <property type="evidence" value="ECO:0007669"/>
    <property type="project" value="TreeGrafter"/>
</dbReference>
<dbReference type="EMBL" id="BTGB01000001">
    <property type="protein sequence ID" value="GMM44350.1"/>
    <property type="molecule type" value="Genomic_DNA"/>
</dbReference>
<sequence length="179" mass="20449">MSGTTKSVKAAANTIKKLGTTPNSFNNKSSAFNLRPDLPQGLFFHPAPATTTPLLTPKIFLPSNDKRKNSSLYLQNLSYLENNSTNMPKIYQSSNPKNYLHDNKIIEKIQNMRDNGIPRREIKATFNVSDHFINITTKANNKTIELAKKRLSKTASNWSIKRKNAKIARQLRNIEWERY</sequence>
<protein>
    <submittedName>
        <fullName evidence="1">Uncharacterized protein</fullName>
    </submittedName>
</protein>
<gene>
    <name evidence="1" type="ORF">DAPK24_009250</name>
</gene>
<dbReference type="PANTHER" id="PTHR28266:SF1">
    <property type="entry name" value="LARGE RIBOSOMAL SUBUNIT PROTEIN ML58"/>
    <property type="match status" value="1"/>
</dbReference>
<evidence type="ECO:0000313" key="2">
    <source>
        <dbReference type="Proteomes" id="UP001378960"/>
    </source>
</evidence>
<keyword evidence="2" id="KW-1185">Reference proteome</keyword>
<name>A0AAV5QYU4_PICKL</name>
<proteinExistence type="predicted"/>
<reference evidence="1 2" key="1">
    <citation type="journal article" date="2023" name="Elife">
        <title>Identification of key yeast species and microbe-microbe interactions impacting larval growth of Drosophila in the wild.</title>
        <authorList>
            <person name="Mure A."/>
            <person name="Sugiura Y."/>
            <person name="Maeda R."/>
            <person name="Honda K."/>
            <person name="Sakurai N."/>
            <person name="Takahashi Y."/>
            <person name="Watada M."/>
            <person name="Katoh T."/>
            <person name="Gotoh A."/>
            <person name="Gotoh Y."/>
            <person name="Taniguchi I."/>
            <person name="Nakamura K."/>
            <person name="Hayashi T."/>
            <person name="Katayama T."/>
            <person name="Uemura T."/>
            <person name="Hattori Y."/>
        </authorList>
    </citation>
    <scope>NUCLEOTIDE SEQUENCE [LARGE SCALE GENOMIC DNA]</scope>
    <source>
        <strain evidence="1 2">PK-24</strain>
    </source>
</reference>
<dbReference type="Proteomes" id="UP001378960">
    <property type="component" value="Unassembled WGS sequence"/>
</dbReference>
<organism evidence="1 2">
    <name type="scientific">Pichia kluyveri</name>
    <name type="common">Yeast</name>
    <dbReference type="NCBI Taxonomy" id="36015"/>
    <lineage>
        <taxon>Eukaryota</taxon>
        <taxon>Fungi</taxon>
        <taxon>Dikarya</taxon>
        <taxon>Ascomycota</taxon>
        <taxon>Saccharomycotina</taxon>
        <taxon>Pichiomycetes</taxon>
        <taxon>Pichiales</taxon>
        <taxon>Pichiaceae</taxon>
        <taxon>Pichia</taxon>
    </lineage>
</organism>
<accession>A0AAV5QYU4</accession>
<evidence type="ECO:0000313" key="1">
    <source>
        <dbReference type="EMBL" id="GMM44350.1"/>
    </source>
</evidence>
<dbReference type="AlphaFoldDB" id="A0AAV5QYU4"/>